<dbReference type="EMBL" id="CP041764">
    <property type="protein sequence ID" value="QHA87778.1"/>
    <property type="molecule type" value="Genomic_DNA"/>
</dbReference>
<dbReference type="Proteomes" id="UP000430368">
    <property type="component" value="Chromosome"/>
</dbReference>
<keyword evidence="2" id="KW-1185">Reference proteome</keyword>
<proteinExistence type="predicted"/>
<protein>
    <submittedName>
        <fullName evidence="1">Uncharacterized protein</fullName>
    </submittedName>
</protein>
<name>A0ABX6GNE3_9GAMM</name>
<dbReference type="RefSeq" id="WP_105232693.1">
    <property type="nucleotide sequence ID" value="NZ_CP041764.1"/>
</dbReference>
<reference evidence="1 2" key="1">
    <citation type="submission" date="2019-07" db="EMBL/GenBank/DDBJ databases">
        <title>Serratia dokdonensis sp. nov., an elicitor of systemic resistance in Nicotiana Tabacum.</title>
        <authorList>
            <person name="Son J.-S."/>
            <person name="Hwang Y.-J."/>
            <person name="Lee S.-Y."/>
            <person name="Ghim S.-Y."/>
        </authorList>
    </citation>
    <scope>NUCLEOTIDE SEQUENCE [LARGE SCALE GENOMIC DNA]</scope>
    <source>
        <strain evidence="1 2">KUDC3025</strain>
    </source>
</reference>
<evidence type="ECO:0000313" key="2">
    <source>
        <dbReference type="Proteomes" id="UP000430368"/>
    </source>
</evidence>
<organism evidence="1 2">
    <name type="scientific">Serratia rhizosphaerae</name>
    <dbReference type="NCBI Taxonomy" id="2597702"/>
    <lineage>
        <taxon>Bacteria</taxon>
        <taxon>Pseudomonadati</taxon>
        <taxon>Pseudomonadota</taxon>
        <taxon>Gammaproteobacteria</taxon>
        <taxon>Enterobacterales</taxon>
        <taxon>Yersiniaceae</taxon>
        <taxon>Serratia</taxon>
    </lineage>
</organism>
<accession>A0ABX6GNE3</accession>
<evidence type="ECO:0000313" key="1">
    <source>
        <dbReference type="EMBL" id="QHA87778.1"/>
    </source>
</evidence>
<gene>
    <name evidence="1" type="ORF">FO014_12885</name>
</gene>
<sequence length="151" mass="17397">MITKSNILIDYKSKSELEENLKKLISCFDIDFSISEYDYFNIDEYKEYVKGKENYVHDDIRFIDTLSDVDFLYEIELGTSLSSIESNYLPVLTDFIAQSLSFKLLCNAISGFNSLNGEEGCPVTYFSNGKDVISFADYDSSIWKKVTWIKS</sequence>